<protein>
    <submittedName>
        <fullName evidence="1">Uncharacterized protein</fullName>
    </submittedName>
</protein>
<dbReference type="PANTHER" id="PTHR12994:SF17">
    <property type="entry name" value="LD30995P"/>
    <property type="match status" value="1"/>
</dbReference>
<dbReference type="GO" id="GO:0016805">
    <property type="term" value="F:dipeptidase activity"/>
    <property type="evidence" value="ECO:0007669"/>
    <property type="project" value="InterPro"/>
</dbReference>
<sequence>MCDTLVALASETPRGKLLFAKNSDRERNEAQVLEMHPARRGGGDLKLTYISIPDVAQTHACLISRPCWMWGRRWGQ</sequence>
<evidence type="ECO:0000313" key="1">
    <source>
        <dbReference type="EMBL" id="QQZ49589.1"/>
    </source>
</evidence>
<reference evidence="1" key="1">
    <citation type="submission" date="2021-01" db="EMBL/GenBank/DDBJ databases">
        <title>Genome sequence of Phenylobacterium sp. 20VBR1 isolated from a valley glaceir, Ny-Alesund, Svalbard.</title>
        <authorList>
            <person name="Thomas F.A."/>
            <person name="Krishnan K.P."/>
            <person name="Sinha R.K."/>
        </authorList>
    </citation>
    <scope>NUCLEOTIDE SEQUENCE</scope>
    <source>
        <strain evidence="1">20VBR1</strain>
    </source>
</reference>
<dbReference type="PANTHER" id="PTHR12994">
    <property type="entry name" value="SECERNIN"/>
    <property type="match status" value="1"/>
</dbReference>
<name>A0A974P386_9CAUL</name>
<dbReference type="InterPro" id="IPR005322">
    <property type="entry name" value="Peptidase_C69"/>
</dbReference>
<proteinExistence type="predicted"/>
<gene>
    <name evidence="1" type="ORF">JKL49_22090</name>
</gene>
<accession>A0A974P386</accession>
<dbReference type="AlphaFoldDB" id="A0A974P386"/>
<dbReference type="EMBL" id="CP068570">
    <property type="protein sequence ID" value="QQZ49589.1"/>
    <property type="molecule type" value="Genomic_DNA"/>
</dbReference>
<dbReference type="GO" id="GO:0070004">
    <property type="term" value="F:cysteine-type exopeptidase activity"/>
    <property type="evidence" value="ECO:0007669"/>
    <property type="project" value="InterPro"/>
</dbReference>
<organism evidence="1">
    <name type="scientific">Phenylobacterium glaciei</name>
    <dbReference type="NCBI Taxonomy" id="2803784"/>
    <lineage>
        <taxon>Bacteria</taxon>
        <taxon>Pseudomonadati</taxon>
        <taxon>Pseudomonadota</taxon>
        <taxon>Alphaproteobacteria</taxon>
        <taxon>Caulobacterales</taxon>
        <taxon>Caulobacteraceae</taxon>
        <taxon>Phenylobacterium</taxon>
    </lineage>
</organism>
<dbReference type="GO" id="GO:0006508">
    <property type="term" value="P:proteolysis"/>
    <property type="evidence" value="ECO:0007669"/>
    <property type="project" value="InterPro"/>
</dbReference>